<dbReference type="GO" id="GO:0003700">
    <property type="term" value="F:DNA-binding transcription factor activity"/>
    <property type="evidence" value="ECO:0007669"/>
    <property type="project" value="InterPro"/>
</dbReference>
<keyword evidence="2" id="KW-0238">DNA-binding</keyword>
<dbReference type="InterPro" id="IPR036390">
    <property type="entry name" value="WH_DNA-bd_sf"/>
</dbReference>
<dbReference type="InterPro" id="IPR036388">
    <property type="entry name" value="WH-like_DNA-bd_sf"/>
</dbReference>
<evidence type="ECO:0000259" key="4">
    <source>
        <dbReference type="PROSITE" id="PS51000"/>
    </source>
</evidence>
<name>A0A3P5WSP4_9RHOB</name>
<dbReference type="PANTHER" id="PTHR30363">
    <property type="entry name" value="HTH-TYPE TRANSCRIPTIONAL REGULATOR SRLR-RELATED"/>
    <property type="match status" value="1"/>
</dbReference>
<dbReference type="PRINTS" id="PR00037">
    <property type="entry name" value="HTHLACR"/>
</dbReference>
<dbReference type="SUPFAM" id="SSF100950">
    <property type="entry name" value="NagB/RpiA/CoA transferase-like"/>
    <property type="match status" value="1"/>
</dbReference>
<feature type="domain" description="HTH deoR-type" evidence="4">
    <location>
        <begin position="4"/>
        <end position="59"/>
    </location>
</feature>
<dbReference type="SMART" id="SM01134">
    <property type="entry name" value="DeoRC"/>
    <property type="match status" value="1"/>
</dbReference>
<dbReference type="Gene3D" id="1.10.10.10">
    <property type="entry name" value="Winged helix-like DNA-binding domain superfamily/Winged helix DNA-binding domain"/>
    <property type="match status" value="1"/>
</dbReference>
<dbReference type="GO" id="GO:0003677">
    <property type="term" value="F:DNA binding"/>
    <property type="evidence" value="ECO:0007669"/>
    <property type="project" value="UniProtKB-KW"/>
</dbReference>
<dbReference type="InterPro" id="IPR018356">
    <property type="entry name" value="Tscrpt_reg_HTH_DeoR_CS"/>
</dbReference>
<organism evidence="5 6">
    <name type="scientific">Pseudogemmobacter humi</name>
    <dbReference type="NCBI Taxonomy" id="2483812"/>
    <lineage>
        <taxon>Bacteria</taxon>
        <taxon>Pseudomonadati</taxon>
        <taxon>Pseudomonadota</taxon>
        <taxon>Alphaproteobacteria</taxon>
        <taxon>Rhodobacterales</taxon>
        <taxon>Paracoccaceae</taxon>
        <taxon>Pseudogemmobacter</taxon>
    </lineage>
</organism>
<evidence type="ECO:0000313" key="5">
    <source>
        <dbReference type="EMBL" id="VDC26403.1"/>
    </source>
</evidence>
<gene>
    <name evidence="5" type="primary">glcR</name>
    <name evidence="5" type="ORF">XINFAN_01642</name>
</gene>
<dbReference type="AlphaFoldDB" id="A0A3P5WSP4"/>
<dbReference type="Pfam" id="PF08220">
    <property type="entry name" value="HTH_DeoR"/>
    <property type="match status" value="1"/>
</dbReference>
<dbReference type="PANTHER" id="PTHR30363:SF44">
    <property type="entry name" value="AGA OPERON TRANSCRIPTIONAL REPRESSOR-RELATED"/>
    <property type="match status" value="1"/>
</dbReference>
<sequence length="252" mass="27652">MDKKTVRRKEIVSLLTEQPTLRISEIATALNVTRETIRRDFREMTDLGLIDRLYGGALLRQGPETNVDQRNDLLVEERKKIARLACARLEGAQTIMLGSGATTAHAARQIASECKDMTVIVHSLGVIAALESNHSLTIVMAPGLFHPGERAVHGVTTVEFLENYSADWCVLGASGIGTEGASDALLEGSDVYRHMIRRSARCMVLADASKFNRRFPSRYADWSRVSALVSDQMPDRDLTAAIRAAGTEIITA</sequence>
<keyword evidence="6" id="KW-1185">Reference proteome</keyword>
<accession>A0A3P5WSP4</accession>
<dbReference type="Proteomes" id="UP000277498">
    <property type="component" value="Unassembled WGS sequence"/>
</dbReference>
<reference evidence="5 6" key="1">
    <citation type="submission" date="2018-11" db="EMBL/GenBank/DDBJ databases">
        <authorList>
            <person name="Criscuolo A."/>
        </authorList>
    </citation>
    <scope>NUCLEOTIDE SEQUENCE [LARGE SCALE GENOMIC DNA]</scope>
    <source>
        <strain evidence="5">ACIP111625</strain>
    </source>
</reference>
<dbReference type="SUPFAM" id="SSF46785">
    <property type="entry name" value="Winged helix' DNA-binding domain"/>
    <property type="match status" value="1"/>
</dbReference>
<dbReference type="PROSITE" id="PS00894">
    <property type="entry name" value="HTH_DEOR_1"/>
    <property type="match status" value="1"/>
</dbReference>
<dbReference type="InterPro" id="IPR001034">
    <property type="entry name" value="DeoR_HTH"/>
</dbReference>
<dbReference type="EMBL" id="UXAW01000054">
    <property type="protein sequence ID" value="VDC26403.1"/>
    <property type="molecule type" value="Genomic_DNA"/>
</dbReference>
<dbReference type="RefSeq" id="WP_124086060.1">
    <property type="nucleotide sequence ID" value="NZ_UXAW01000054.1"/>
</dbReference>
<dbReference type="InterPro" id="IPR050313">
    <property type="entry name" value="Carb_Metab_HTH_regulators"/>
</dbReference>
<protein>
    <submittedName>
        <fullName evidence="5">HTH-type transcriptional repressor GlcR</fullName>
    </submittedName>
</protein>
<evidence type="ECO:0000313" key="6">
    <source>
        <dbReference type="Proteomes" id="UP000277498"/>
    </source>
</evidence>
<dbReference type="Gene3D" id="3.40.50.1360">
    <property type="match status" value="1"/>
</dbReference>
<dbReference type="SMART" id="SM00420">
    <property type="entry name" value="HTH_DEOR"/>
    <property type="match status" value="1"/>
</dbReference>
<keyword evidence="1" id="KW-0805">Transcription regulation</keyword>
<evidence type="ECO:0000256" key="2">
    <source>
        <dbReference type="ARBA" id="ARBA00023125"/>
    </source>
</evidence>
<keyword evidence="3" id="KW-0804">Transcription</keyword>
<dbReference type="PROSITE" id="PS51000">
    <property type="entry name" value="HTH_DEOR_2"/>
    <property type="match status" value="1"/>
</dbReference>
<evidence type="ECO:0000256" key="1">
    <source>
        <dbReference type="ARBA" id="ARBA00023015"/>
    </source>
</evidence>
<dbReference type="OrthoDB" id="9814815at2"/>
<evidence type="ECO:0000256" key="3">
    <source>
        <dbReference type="ARBA" id="ARBA00023163"/>
    </source>
</evidence>
<proteinExistence type="predicted"/>
<dbReference type="Pfam" id="PF00455">
    <property type="entry name" value="DeoRC"/>
    <property type="match status" value="1"/>
</dbReference>
<dbReference type="InterPro" id="IPR037171">
    <property type="entry name" value="NagB/RpiA_transferase-like"/>
</dbReference>
<dbReference type="InterPro" id="IPR014036">
    <property type="entry name" value="DeoR-like_C"/>
</dbReference>